<dbReference type="OrthoDB" id="9775804at2"/>
<evidence type="ECO:0000313" key="3">
    <source>
        <dbReference type="Proteomes" id="UP000264217"/>
    </source>
</evidence>
<evidence type="ECO:0000259" key="1">
    <source>
        <dbReference type="PROSITE" id="PS51186"/>
    </source>
</evidence>
<dbReference type="Gene3D" id="3.40.630.30">
    <property type="match status" value="1"/>
</dbReference>
<reference evidence="2 3" key="1">
    <citation type="submission" date="2018-08" db="EMBL/GenBank/DDBJ databases">
        <title>Mucilaginibacter sp. MYSH2.</title>
        <authorList>
            <person name="Seo T."/>
        </authorList>
    </citation>
    <scope>NUCLEOTIDE SEQUENCE [LARGE SCALE GENOMIC DNA]</scope>
    <source>
        <strain evidence="2 3">MYSH2</strain>
    </source>
</reference>
<dbReference type="InterPro" id="IPR000182">
    <property type="entry name" value="GNAT_dom"/>
</dbReference>
<name>A0A372NXT4_9SPHI</name>
<keyword evidence="2" id="KW-0808">Transferase</keyword>
<evidence type="ECO:0000313" key="2">
    <source>
        <dbReference type="EMBL" id="RFZ94479.1"/>
    </source>
</evidence>
<protein>
    <submittedName>
        <fullName evidence="2">GNAT family N-acetyltransferase</fullName>
    </submittedName>
</protein>
<feature type="domain" description="N-acetyltransferase" evidence="1">
    <location>
        <begin position="7"/>
        <end position="142"/>
    </location>
</feature>
<dbReference type="Pfam" id="PF13673">
    <property type="entry name" value="Acetyltransf_10"/>
    <property type="match status" value="1"/>
</dbReference>
<dbReference type="SUPFAM" id="SSF55729">
    <property type="entry name" value="Acyl-CoA N-acyltransferases (Nat)"/>
    <property type="match status" value="1"/>
</dbReference>
<dbReference type="InterPro" id="IPR016181">
    <property type="entry name" value="Acyl_CoA_acyltransferase"/>
</dbReference>
<gene>
    <name evidence="2" type="ORF">D0C36_02720</name>
</gene>
<proteinExistence type="predicted"/>
<dbReference type="EMBL" id="QWDC01000001">
    <property type="protein sequence ID" value="RFZ94479.1"/>
    <property type="molecule type" value="Genomic_DNA"/>
</dbReference>
<sequence>MATSPVVYQRELTLSSEEFVDVLQRSTLAERRPVDDPERIEAMLQNANLIITARVDGKLVGVSRALTDFAFCTYLSDLAVDEDYQKQGIGAKLIYETKKHSIKAKLILLAAPKAVNYYPKTGMTGFSHCFLLDNINDMKIKD</sequence>
<dbReference type="PANTHER" id="PTHR43233:SF1">
    <property type="entry name" value="FAMILY N-ACETYLTRANSFERASE, PUTATIVE (AFU_ORTHOLOGUE AFUA_6G03350)-RELATED"/>
    <property type="match status" value="1"/>
</dbReference>
<dbReference type="Proteomes" id="UP000264217">
    <property type="component" value="Unassembled WGS sequence"/>
</dbReference>
<organism evidence="2 3">
    <name type="scientific">Mucilaginibacter conchicola</name>
    <dbReference type="NCBI Taxonomy" id="2303333"/>
    <lineage>
        <taxon>Bacteria</taxon>
        <taxon>Pseudomonadati</taxon>
        <taxon>Bacteroidota</taxon>
        <taxon>Sphingobacteriia</taxon>
        <taxon>Sphingobacteriales</taxon>
        <taxon>Sphingobacteriaceae</taxon>
        <taxon>Mucilaginibacter</taxon>
    </lineage>
</organism>
<accession>A0A372NXT4</accession>
<dbReference type="InterPro" id="IPR053144">
    <property type="entry name" value="Acetyltransferase_Butenolide"/>
</dbReference>
<dbReference type="AlphaFoldDB" id="A0A372NXT4"/>
<dbReference type="PANTHER" id="PTHR43233">
    <property type="entry name" value="FAMILY N-ACETYLTRANSFERASE, PUTATIVE (AFU_ORTHOLOGUE AFUA_6G03350)-RELATED"/>
    <property type="match status" value="1"/>
</dbReference>
<dbReference type="GO" id="GO:0016747">
    <property type="term" value="F:acyltransferase activity, transferring groups other than amino-acyl groups"/>
    <property type="evidence" value="ECO:0007669"/>
    <property type="project" value="InterPro"/>
</dbReference>
<comment type="caution">
    <text evidence="2">The sequence shown here is derived from an EMBL/GenBank/DDBJ whole genome shotgun (WGS) entry which is preliminary data.</text>
</comment>
<dbReference type="PROSITE" id="PS51186">
    <property type="entry name" value="GNAT"/>
    <property type="match status" value="1"/>
</dbReference>
<dbReference type="RefSeq" id="WP_117391341.1">
    <property type="nucleotide sequence ID" value="NZ_QWDC01000001.1"/>
</dbReference>
<dbReference type="CDD" id="cd04301">
    <property type="entry name" value="NAT_SF"/>
    <property type="match status" value="1"/>
</dbReference>
<keyword evidence="3" id="KW-1185">Reference proteome</keyword>